<organism evidence="1 2">
    <name type="scientific">Setaria italica</name>
    <name type="common">Foxtail millet</name>
    <name type="synonym">Panicum italicum</name>
    <dbReference type="NCBI Taxonomy" id="4555"/>
    <lineage>
        <taxon>Eukaryota</taxon>
        <taxon>Viridiplantae</taxon>
        <taxon>Streptophyta</taxon>
        <taxon>Embryophyta</taxon>
        <taxon>Tracheophyta</taxon>
        <taxon>Spermatophyta</taxon>
        <taxon>Magnoliopsida</taxon>
        <taxon>Liliopsida</taxon>
        <taxon>Poales</taxon>
        <taxon>Poaceae</taxon>
        <taxon>PACMAD clade</taxon>
        <taxon>Panicoideae</taxon>
        <taxon>Panicodae</taxon>
        <taxon>Paniceae</taxon>
        <taxon>Cenchrinae</taxon>
        <taxon>Setaria</taxon>
    </lineage>
</organism>
<evidence type="ECO:0000313" key="2">
    <source>
        <dbReference type="Proteomes" id="UP000004995"/>
    </source>
</evidence>
<dbReference type="FunCoup" id="K3YD47">
    <property type="interactions" value="4"/>
</dbReference>
<evidence type="ECO:0008006" key="3">
    <source>
        <dbReference type="Google" id="ProtNLM"/>
    </source>
</evidence>
<keyword evidence="2" id="KW-1185">Reference proteome</keyword>
<dbReference type="AlphaFoldDB" id="K3YD47"/>
<dbReference type="InParanoid" id="K3YD47"/>
<accession>K3YD47</accession>
<proteinExistence type="predicted"/>
<reference evidence="1" key="2">
    <citation type="submission" date="2018-08" db="UniProtKB">
        <authorList>
            <consortium name="EnsemblPlants"/>
        </authorList>
    </citation>
    <scope>IDENTIFICATION</scope>
    <source>
        <strain evidence="1">Yugu1</strain>
    </source>
</reference>
<dbReference type="Gramene" id="KQK97639">
    <property type="protein sequence ID" value="KQK97639"/>
    <property type="gene ID" value="SETIT_012150mg"/>
</dbReference>
<dbReference type="Proteomes" id="UP000004995">
    <property type="component" value="Unassembled WGS sequence"/>
</dbReference>
<sequence length="219" mass="23013">MRKEIIIRMQPDSDKGCNKALKVAASVSGVESVTVTGAGKDHLLVIGDCMDAGKLTRKLQKEVGEAEIVELRTLPGRTTSAVSKDVFFTLSPYQRHPTPGRSVPGGGRIECPVAASSRWPGKHSRHGVGYYHRTPSPGYYQHCAPSPLAAGQGSYGYAGGSAGGGSLYVREVARSHPANYSPMIARHDLRAVGHTPPRATAGGEGREHGGGGPNCCSIL</sequence>
<dbReference type="InterPro" id="IPR042885">
    <property type="entry name" value="HIPP47/16"/>
</dbReference>
<evidence type="ECO:0000313" key="1">
    <source>
        <dbReference type="EnsemblPlants" id="KQK97639"/>
    </source>
</evidence>
<dbReference type="EMBL" id="AGNK02004383">
    <property type="status" value="NOT_ANNOTATED_CDS"/>
    <property type="molecule type" value="Genomic_DNA"/>
</dbReference>
<dbReference type="PANTHER" id="PTHR46932:SF13">
    <property type="entry name" value="OS04G0467950 PROTEIN"/>
    <property type="match status" value="1"/>
</dbReference>
<dbReference type="HOGENOM" id="CLU_092610_0_0_1"/>
<dbReference type="Gene3D" id="3.30.70.100">
    <property type="match status" value="1"/>
</dbReference>
<dbReference type="PANTHER" id="PTHR46932">
    <property type="entry name" value="HEAVY METAL-ASSOCIATED ISOPRENYLATED PLANT PROTEIN 47"/>
    <property type="match status" value="1"/>
</dbReference>
<protein>
    <recommendedName>
        <fullName evidence="3">HMA domain-containing protein</fullName>
    </recommendedName>
</protein>
<name>K3YD47_SETIT</name>
<dbReference type="OMA" id="MIARHDL"/>
<dbReference type="eggNOG" id="ENOG502R5XK">
    <property type="taxonomic scope" value="Eukaryota"/>
</dbReference>
<reference evidence="2" key="1">
    <citation type="journal article" date="2012" name="Nat. Biotechnol.">
        <title>Reference genome sequence of the model plant Setaria.</title>
        <authorList>
            <person name="Bennetzen J.L."/>
            <person name="Schmutz J."/>
            <person name="Wang H."/>
            <person name="Percifield R."/>
            <person name="Hawkins J."/>
            <person name="Pontaroli A.C."/>
            <person name="Estep M."/>
            <person name="Feng L."/>
            <person name="Vaughn J.N."/>
            <person name="Grimwood J."/>
            <person name="Jenkins J."/>
            <person name="Barry K."/>
            <person name="Lindquist E."/>
            <person name="Hellsten U."/>
            <person name="Deshpande S."/>
            <person name="Wang X."/>
            <person name="Wu X."/>
            <person name="Mitros T."/>
            <person name="Triplett J."/>
            <person name="Yang X."/>
            <person name="Ye C.Y."/>
            <person name="Mauro-Herrera M."/>
            <person name="Wang L."/>
            <person name="Li P."/>
            <person name="Sharma M."/>
            <person name="Sharma R."/>
            <person name="Ronald P.C."/>
            <person name="Panaud O."/>
            <person name="Kellogg E.A."/>
            <person name="Brutnell T.P."/>
            <person name="Doust A.N."/>
            <person name="Tuskan G.A."/>
            <person name="Rokhsar D."/>
            <person name="Devos K.M."/>
        </authorList>
    </citation>
    <scope>NUCLEOTIDE SEQUENCE [LARGE SCALE GENOMIC DNA]</scope>
    <source>
        <strain evidence="2">cv. Yugu1</strain>
    </source>
</reference>
<dbReference type="EnsemblPlants" id="KQK97639">
    <property type="protein sequence ID" value="KQK97639"/>
    <property type="gene ID" value="SETIT_012150mg"/>
</dbReference>